<dbReference type="FunFam" id="1.10.3720.10:FF:000001">
    <property type="entry name" value="Glycine betaine ABC transporter, permease"/>
    <property type="match status" value="1"/>
</dbReference>
<feature type="transmembrane region" description="Helical" evidence="8">
    <location>
        <begin position="161"/>
        <end position="184"/>
    </location>
</feature>
<proteinExistence type="inferred from homology"/>
<dbReference type="Proteomes" id="UP000260649">
    <property type="component" value="Unassembled WGS sequence"/>
</dbReference>
<dbReference type="InterPro" id="IPR051204">
    <property type="entry name" value="ABC_transp_perm/SBD"/>
</dbReference>
<dbReference type="GO" id="GO:0031460">
    <property type="term" value="P:glycine betaine transport"/>
    <property type="evidence" value="ECO:0007669"/>
    <property type="project" value="TreeGrafter"/>
</dbReference>
<sequence>MILDHISIVVAALLCAIVVGVPLGILSYFYPSARKIILRVVDLLQTTPALALLGIIMVFLGAGKPTVIIGLALYSLLPIVRNTCLGLNQVPDYLVEAGKGMGMSRMQRLLRVEMPLATPILFTGIRIAAVNAVGTAVFAAFVGGGGLGSVINTGIRQDDMAAILGGTGVLMLMALVLDTLMGLIEHRMNHHTAGSTSHRFRMVKRLGAAGLAVCVIAVGAWSFIPQDENGIVLYQGEFSEVQLINSMIQQLMEDRYGLEVTIKDQMTSKNNFQALIGDDHSCDLMYNWDGTILTTILGLDTTDIPDGMTLYDFVNQTVQEEYDCRMLGKIGVNNTYAIGVTSQVAEQYNLKTISDLQPVAGSLRFGAEQDFFTDAGSMKFGPFVEFYDLNFKEVLHVDIMLKYKAIEEGSYEVMVVYATDGLNKRANLKILEDDKQFFPEYYGTILARNDLFERFREEAPDLEETLSSLNGLFTNDLMSSMTYEVDVEQRSVDDVAREFLIEQGLLAP</sequence>
<dbReference type="GO" id="GO:0022857">
    <property type="term" value="F:transmembrane transporter activity"/>
    <property type="evidence" value="ECO:0007669"/>
    <property type="project" value="InterPro"/>
</dbReference>
<comment type="similarity">
    <text evidence="8">Belongs to the binding-protein-dependent transport system permease family.</text>
</comment>
<evidence type="ECO:0000256" key="2">
    <source>
        <dbReference type="ARBA" id="ARBA00022448"/>
    </source>
</evidence>
<keyword evidence="11" id="KW-1185">Reference proteome</keyword>
<evidence type="ECO:0000256" key="8">
    <source>
        <dbReference type="RuleBase" id="RU363032"/>
    </source>
</evidence>
<dbReference type="Gene3D" id="3.40.190.10">
    <property type="entry name" value="Periplasmic binding protein-like II"/>
    <property type="match status" value="1"/>
</dbReference>
<protein>
    <submittedName>
        <fullName evidence="10">ABC transporter permease subunit</fullName>
    </submittedName>
</protein>
<dbReference type="SUPFAM" id="SSF161098">
    <property type="entry name" value="MetI-like"/>
    <property type="match status" value="1"/>
</dbReference>
<dbReference type="PANTHER" id="PTHR30177:SF4">
    <property type="entry name" value="OSMOPROTECTANT IMPORT PERMEASE PROTEIN OSMW"/>
    <property type="match status" value="1"/>
</dbReference>
<evidence type="ECO:0000313" key="11">
    <source>
        <dbReference type="Proteomes" id="UP000260649"/>
    </source>
</evidence>
<gene>
    <name evidence="10" type="ORF">DV520_04195</name>
</gene>
<organism evidence="10 11">
    <name type="scientific">Evtepia gabavorous</name>
    <dbReference type="NCBI Taxonomy" id="2211183"/>
    <lineage>
        <taxon>Bacteria</taxon>
        <taxon>Bacillati</taxon>
        <taxon>Bacillota</taxon>
        <taxon>Clostridia</taxon>
        <taxon>Eubacteriales</taxon>
        <taxon>Evtepia</taxon>
    </lineage>
</organism>
<evidence type="ECO:0000256" key="4">
    <source>
        <dbReference type="ARBA" id="ARBA00022989"/>
    </source>
</evidence>
<comment type="caution">
    <text evidence="10">The sequence shown here is derived from an EMBL/GenBank/DDBJ whole genome shotgun (WGS) entry which is preliminary data.</text>
</comment>
<feature type="transmembrane region" description="Helical" evidence="8">
    <location>
        <begin position="116"/>
        <end position="141"/>
    </location>
</feature>
<dbReference type="Gene3D" id="1.10.3720.10">
    <property type="entry name" value="MetI-like"/>
    <property type="match status" value="1"/>
</dbReference>
<dbReference type="CDD" id="cd06261">
    <property type="entry name" value="TM_PBP2"/>
    <property type="match status" value="1"/>
</dbReference>
<feature type="transmembrane region" description="Helical" evidence="8">
    <location>
        <begin position="43"/>
        <end position="62"/>
    </location>
</feature>
<evidence type="ECO:0000256" key="5">
    <source>
        <dbReference type="ARBA" id="ARBA00023136"/>
    </source>
</evidence>
<accession>A0A3E2B5B1</accession>
<dbReference type="InterPro" id="IPR007210">
    <property type="entry name" value="ABC_Gly_betaine_transp_sub-bd"/>
</dbReference>
<keyword evidence="5 8" id="KW-0472">Membrane</keyword>
<dbReference type="Pfam" id="PF00528">
    <property type="entry name" value="BPD_transp_1"/>
    <property type="match status" value="1"/>
</dbReference>
<evidence type="ECO:0000256" key="1">
    <source>
        <dbReference type="ARBA" id="ARBA00004141"/>
    </source>
</evidence>
<evidence type="ECO:0000313" key="10">
    <source>
        <dbReference type="EMBL" id="RFT07222.1"/>
    </source>
</evidence>
<keyword evidence="2 8" id="KW-0813">Transport</keyword>
<feature type="domain" description="ABC transmembrane type-1" evidence="9">
    <location>
        <begin position="2"/>
        <end position="181"/>
    </location>
</feature>
<dbReference type="CDD" id="cd13528">
    <property type="entry name" value="PBP2_osmoprotectants"/>
    <property type="match status" value="1"/>
</dbReference>
<evidence type="ECO:0000256" key="3">
    <source>
        <dbReference type="ARBA" id="ARBA00022692"/>
    </source>
</evidence>
<dbReference type="InterPro" id="IPR000515">
    <property type="entry name" value="MetI-like"/>
</dbReference>
<name>A0A3E2B5B1_9FIRM</name>
<dbReference type="GO" id="GO:0043190">
    <property type="term" value="C:ATP-binding cassette (ABC) transporter complex"/>
    <property type="evidence" value="ECO:0007669"/>
    <property type="project" value="InterPro"/>
</dbReference>
<evidence type="ECO:0000259" key="9">
    <source>
        <dbReference type="PROSITE" id="PS50928"/>
    </source>
</evidence>
<feature type="transmembrane region" description="Helical" evidence="8">
    <location>
        <begin position="205"/>
        <end position="224"/>
    </location>
</feature>
<dbReference type="OrthoDB" id="9801163at2"/>
<dbReference type="PROSITE" id="PS50928">
    <property type="entry name" value="ABC_TM1"/>
    <property type="match status" value="1"/>
</dbReference>
<evidence type="ECO:0000256" key="7">
    <source>
        <dbReference type="ARBA" id="ARBA00035652"/>
    </source>
</evidence>
<dbReference type="Pfam" id="PF04069">
    <property type="entry name" value="OpuAC"/>
    <property type="match status" value="1"/>
</dbReference>
<dbReference type="InterPro" id="IPR035906">
    <property type="entry name" value="MetI-like_sf"/>
</dbReference>
<feature type="transmembrane region" description="Helical" evidence="8">
    <location>
        <begin position="6"/>
        <end position="31"/>
    </location>
</feature>
<comment type="subcellular location">
    <subcellularLocation>
        <location evidence="8">Cell membrane</location>
        <topology evidence="8">Multi-pass membrane protein</topology>
    </subcellularLocation>
    <subcellularLocation>
        <location evidence="1">Membrane</location>
        <topology evidence="1">Multi-pass membrane protein</topology>
    </subcellularLocation>
</comment>
<dbReference type="Gene3D" id="3.40.190.120">
    <property type="entry name" value="Osmoprotection protein (prox), domain 2"/>
    <property type="match status" value="1"/>
</dbReference>
<reference evidence="10 11" key="1">
    <citation type="submission" date="2018-07" db="EMBL/GenBank/DDBJ databases">
        <title>GABA Modulating Bacteria of the Human Gut Microbiota.</title>
        <authorList>
            <person name="Strandwitz P."/>
            <person name="Kim K.H."/>
            <person name="Terekhova D."/>
            <person name="Liu J.K."/>
            <person name="Sharma A."/>
            <person name="Levering J."/>
            <person name="Mcdonald D."/>
            <person name="Dietrich D."/>
            <person name="Ramadhar T.R."/>
            <person name="Lekbua A."/>
            <person name="Mroue N."/>
            <person name="Liston C."/>
            <person name="Stewart E.J."/>
            <person name="Dubin M.J."/>
            <person name="Zengler K."/>
            <person name="Knight R."/>
            <person name="Gilbert J.A."/>
            <person name="Clardy J."/>
            <person name="Lewis K."/>
        </authorList>
    </citation>
    <scope>NUCLEOTIDE SEQUENCE [LARGE SCALE GENOMIC DNA]</scope>
    <source>
        <strain evidence="10 11">KLE1738</strain>
    </source>
</reference>
<keyword evidence="3 8" id="KW-0812">Transmembrane</keyword>
<dbReference type="SUPFAM" id="SSF53850">
    <property type="entry name" value="Periplasmic binding protein-like II"/>
    <property type="match status" value="1"/>
</dbReference>
<comment type="similarity">
    <text evidence="6">In the C-terminal section; belongs to the OsmX family.</text>
</comment>
<evidence type="ECO:0000256" key="6">
    <source>
        <dbReference type="ARBA" id="ARBA00035642"/>
    </source>
</evidence>
<dbReference type="EMBL" id="QQRQ01000004">
    <property type="protein sequence ID" value="RFT07222.1"/>
    <property type="molecule type" value="Genomic_DNA"/>
</dbReference>
<keyword evidence="4 8" id="KW-1133">Transmembrane helix</keyword>
<dbReference type="PANTHER" id="PTHR30177">
    <property type="entry name" value="GLYCINE BETAINE/L-PROLINE TRANSPORT SYSTEM PERMEASE PROTEIN PROW"/>
    <property type="match status" value="1"/>
</dbReference>
<comment type="similarity">
    <text evidence="7">In the N-terminal section; belongs to the binding-protein-dependent transport system permease family.</text>
</comment>
<dbReference type="AlphaFoldDB" id="A0A3E2B5B1"/>